<protein>
    <submittedName>
        <fullName evidence="10">Efflux RND transporter periplasmic adaptor subunit</fullName>
    </submittedName>
</protein>
<dbReference type="InterPro" id="IPR058625">
    <property type="entry name" value="MdtA-like_BSH"/>
</dbReference>
<evidence type="ECO:0000259" key="8">
    <source>
        <dbReference type="Pfam" id="PF25954"/>
    </source>
</evidence>
<comment type="similarity">
    <text evidence="2">Belongs to the membrane fusion protein (MFP) (TC 8.A.1) family.</text>
</comment>
<dbReference type="Pfam" id="PF25954">
    <property type="entry name" value="Beta-barrel_RND_2"/>
    <property type="match status" value="1"/>
</dbReference>
<sequence length="377" mass="39645">MNQPLGLPRSAVWMLFASALALAGCSRPQHVSSAPRAVVVMSVPAGDAQHAQLYSGEVRARLEGDLAFRVAGKIIERRVDAGQSVKKGQLLARIDAQDSSLNASAAEDAVRVAEADLNLAKAELQRSESLFAQHFVSASALDTRRSQLQSAQARLQQAQAQAAVSKNQLGYTSLYADRDGVVTAMNVEAGQVVAAGQAVLRLADPSSREALIWVPESRVASIKIGDAALVRPWSAQDQTLPGKVREIAGSADSTTRTYAVRIAVSGADARMPLGSTVAAAFVKDAAAAKAAGTAEIRLPLPAVLRVGERSLVWVLDKDNKAQQREVKVSAYRDTDALIGSGLQPGEQVVVVGAHTVQAGMALKPVEQSAPVALDVLR</sequence>
<dbReference type="NCBIfam" id="TIGR01730">
    <property type="entry name" value="RND_mfp"/>
    <property type="match status" value="1"/>
</dbReference>
<dbReference type="PANTHER" id="PTHR30469">
    <property type="entry name" value="MULTIDRUG RESISTANCE PROTEIN MDTA"/>
    <property type="match status" value="1"/>
</dbReference>
<dbReference type="Gene3D" id="2.40.420.20">
    <property type="match status" value="1"/>
</dbReference>
<keyword evidence="4" id="KW-0175">Coiled coil</keyword>
<name>A0ABU9Z2Y9_9RHOO</name>
<organism evidence="10 11">
    <name type="scientific">Uliginosibacterium sediminicola</name>
    <dbReference type="NCBI Taxonomy" id="2024550"/>
    <lineage>
        <taxon>Bacteria</taxon>
        <taxon>Pseudomonadati</taxon>
        <taxon>Pseudomonadota</taxon>
        <taxon>Betaproteobacteria</taxon>
        <taxon>Rhodocyclales</taxon>
        <taxon>Zoogloeaceae</taxon>
        <taxon>Uliginosibacterium</taxon>
    </lineage>
</organism>
<feature type="chain" id="PRO_5045688431" evidence="5">
    <location>
        <begin position="24"/>
        <end position="377"/>
    </location>
</feature>
<dbReference type="InterPro" id="IPR006143">
    <property type="entry name" value="RND_pump_MFP"/>
</dbReference>
<evidence type="ECO:0000313" key="11">
    <source>
        <dbReference type="Proteomes" id="UP001410394"/>
    </source>
</evidence>
<evidence type="ECO:0000256" key="2">
    <source>
        <dbReference type="ARBA" id="ARBA00009477"/>
    </source>
</evidence>
<feature type="domain" description="Multidrug resistance protein MdtA-like C-terminal permuted SH3" evidence="9">
    <location>
        <begin position="305"/>
        <end position="353"/>
    </location>
</feature>
<keyword evidence="11" id="KW-1185">Reference proteome</keyword>
<comment type="caution">
    <text evidence="10">The sequence shown here is derived from an EMBL/GenBank/DDBJ whole genome shotgun (WGS) entry which is preliminary data.</text>
</comment>
<evidence type="ECO:0000256" key="4">
    <source>
        <dbReference type="SAM" id="Coils"/>
    </source>
</evidence>
<dbReference type="PANTHER" id="PTHR30469:SF18">
    <property type="entry name" value="RESISTANCE-NODULATION-CELL DIVISION (RND) EFFLUX MEMBRANE FUSION PROTEIN-RELATED"/>
    <property type="match status" value="1"/>
</dbReference>
<dbReference type="Proteomes" id="UP001410394">
    <property type="component" value="Unassembled WGS sequence"/>
</dbReference>
<dbReference type="RefSeq" id="WP_345920941.1">
    <property type="nucleotide sequence ID" value="NZ_JBDIVE010000010.1"/>
</dbReference>
<dbReference type="Pfam" id="PF25967">
    <property type="entry name" value="RND-MFP_C"/>
    <property type="match status" value="1"/>
</dbReference>
<dbReference type="InterPro" id="IPR058627">
    <property type="entry name" value="MdtA-like_C"/>
</dbReference>
<dbReference type="Pfam" id="PF25876">
    <property type="entry name" value="HH_MFP_RND"/>
    <property type="match status" value="1"/>
</dbReference>
<proteinExistence type="inferred from homology"/>
<feature type="domain" description="Multidrug resistance protein MdtA-like barrel-sandwich hybrid" evidence="7">
    <location>
        <begin position="68"/>
        <end position="198"/>
    </location>
</feature>
<feature type="domain" description="CusB-like beta-barrel" evidence="8">
    <location>
        <begin position="214"/>
        <end position="281"/>
    </location>
</feature>
<gene>
    <name evidence="10" type="ORF">ABDB84_16905</name>
</gene>
<evidence type="ECO:0000259" key="6">
    <source>
        <dbReference type="Pfam" id="PF25876"/>
    </source>
</evidence>
<evidence type="ECO:0000256" key="3">
    <source>
        <dbReference type="ARBA" id="ARBA00022448"/>
    </source>
</evidence>
<evidence type="ECO:0000259" key="7">
    <source>
        <dbReference type="Pfam" id="PF25917"/>
    </source>
</evidence>
<feature type="coiled-coil region" evidence="4">
    <location>
        <begin position="103"/>
        <end position="168"/>
    </location>
</feature>
<evidence type="ECO:0000313" key="10">
    <source>
        <dbReference type="EMBL" id="MEN3070166.1"/>
    </source>
</evidence>
<dbReference type="Gene3D" id="1.10.287.470">
    <property type="entry name" value="Helix hairpin bin"/>
    <property type="match status" value="1"/>
</dbReference>
<dbReference type="InterPro" id="IPR058624">
    <property type="entry name" value="MdtA-like_HH"/>
</dbReference>
<evidence type="ECO:0000256" key="1">
    <source>
        <dbReference type="ARBA" id="ARBA00004196"/>
    </source>
</evidence>
<evidence type="ECO:0000259" key="9">
    <source>
        <dbReference type="Pfam" id="PF25967"/>
    </source>
</evidence>
<dbReference type="EMBL" id="JBDIVE010000010">
    <property type="protein sequence ID" value="MEN3070166.1"/>
    <property type="molecule type" value="Genomic_DNA"/>
</dbReference>
<evidence type="ECO:0000256" key="5">
    <source>
        <dbReference type="SAM" id="SignalP"/>
    </source>
</evidence>
<dbReference type="Pfam" id="PF25917">
    <property type="entry name" value="BSH_RND"/>
    <property type="match status" value="1"/>
</dbReference>
<reference evidence="10 11" key="1">
    <citation type="journal article" date="2018" name="Int. J. Syst. Evol. Microbiol.">
        <title>Uliginosibacterium sediminicola sp. nov., isolated from freshwater sediment.</title>
        <authorList>
            <person name="Hwang W.M."/>
            <person name="Kim S.M."/>
            <person name="Kang K."/>
            <person name="Ahn T.Y."/>
        </authorList>
    </citation>
    <scope>NUCLEOTIDE SEQUENCE [LARGE SCALE GENOMIC DNA]</scope>
    <source>
        <strain evidence="10 11">M1-21</strain>
    </source>
</reference>
<comment type="subcellular location">
    <subcellularLocation>
        <location evidence="1">Cell envelope</location>
    </subcellularLocation>
</comment>
<dbReference type="SUPFAM" id="SSF111369">
    <property type="entry name" value="HlyD-like secretion proteins"/>
    <property type="match status" value="1"/>
</dbReference>
<accession>A0ABU9Z2Y9</accession>
<feature type="signal peptide" evidence="5">
    <location>
        <begin position="1"/>
        <end position="23"/>
    </location>
</feature>
<dbReference type="Gene3D" id="2.40.50.100">
    <property type="match status" value="1"/>
</dbReference>
<keyword evidence="3" id="KW-0813">Transport</keyword>
<dbReference type="InterPro" id="IPR058792">
    <property type="entry name" value="Beta-barrel_RND_2"/>
</dbReference>
<dbReference type="Gene3D" id="2.40.30.170">
    <property type="match status" value="1"/>
</dbReference>
<keyword evidence="5" id="KW-0732">Signal</keyword>
<feature type="domain" description="Multidrug resistance protein MdtA-like alpha-helical hairpin" evidence="6">
    <location>
        <begin position="113"/>
        <end position="172"/>
    </location>
</feature>